<name>A0AAD4MQY8_9BILA</name>
<dbReference type="InterPro" id="IPR000609">
    <property type="entry name" value="7TM_GPCR_serpentine_rcpt_Srg"/>
</dbReference>
<evidence type="ECO:0000256" key="6">
    <source>
        <dbReference type="RuleBase" id="RU280813"/>
    </source>
</evidence>
<accession>A0AAD4MQY8</accession>
<evidence type="ECO:0000256" key="4">
    <source>
        <dbReference type="ARBA" id="ARBA00022989"/>
    </source>
</evidence>
<dbReference type="AlphaFoldDB" id="A0AAD4MQY8"/>
<comment type="similarity">
    <text evidence="2 6">Belongs to the nematode receptor-like protein srg family.</text>
</comment>
<keyword evidence="3 6" id="KW-0812">Transmembrane</keyword>
<dbReference type="EMBL" id="JAKKPZ010000088">
    <property type="protein sequence ID" value="KAI1703066.1"/>
    <property type="molecule type" value="Genomic_DNA"/>
</dbReference>
<dbReference type="PANTHER" id="PTHR31552">
    <property type="entry name" value="SERPENTINE RECEPTOR CLASS GAMMA"/>
    <property type="match status" value="1"/>
</dbReference>
<dbReference type="GO" id="GO:0004888">
    <property type="term" value="F:transmembrane signaling receptor activity"/>
    <property type="evidence" value="ECO:0007669"/>
    <property type="project" value="InterPro"/>
</dbReference>
<organism evidence="7 8">
    <name type="scientific">Ditylenchus destructor</name>
    <dbReference type="NCBI Taxonomy" id="166010"/>
    <lineage>
        <taxon>Eukaryota</taxon>
        <taxon>Metazoa</taxon>
        <taxon>Ecdysozoa</taxon>
        <taxon>Nematoda</taxon>
        <taxon>Chromadorea</taxon>
        <taxon>Rhabditida</taxon>
        <taxon>Tylenchina</taxon>
        <taxon>Tylenchomorpha</taxon>
        <taxon>Sphaerularioidea</taxon>
        <taxon>Anguinidae</taxon>
        <taxon>Anguininae</taxon>
        <taxon>Ditylenchus</taxon>
    </lineage>
</organism>
<keyword evidence="5 6" id="KW-0472">Membrane</keyword>
<comment type="subcellular location">
    <subcellularLocation>
        <location evidence="1">Membrane</location>
        <topology evidence="1">Multi-pass membrane protein</topology>
    </subcellularLocation>
</comment>
<keyword evidence="4 6" id="KW-1133">Transmembrane helix</keyword>
<reference evidence="7" key="1">
    <citation type="submission" date="2022-01" db="EMBL/GenBank/DDBJ databases">
        <title>Genome Sequence Resource for Two Populations of Ditylenchus destructor, the Migratory Endoparasitic Phytonematode.</title>
        <authorList>
            <person name="Zhang H."/>
            <person name="Lin R."/>
            <person name="Xie B."/>
        </authorList>
    </citation>
    <scope>NUCLEOTIDE SEQUENCE</scope>
    <source>
        <strain evidence="7">BazhouSP</strain>
    </source>
</reference>
<feature type="transmembrane region" description="Helical" evidence="6">
    <location>
        <begin position="158"/>
        <end position="177"/>
    </location>
</feature>
<dbReference type="PANTHER" id="PTHR31552:SF8">
    <property type="entry name" value="SERPENTINE RECEPTOR CLASS GAMMA"/>
    <property type="match status" value="1"/>
</dbReference>
<proteinExistence type="inferred from homology"/>
<feature type="transmembrane region" description="Helical" evidence="6">
    <location>
        <begin position="72"/>
        <end position="92"/>
    </location>
</feature>
<evidence type="ECO:0000313" key="8">
    <source>
        <dbReference type="Proteomes" id="UP001201812"/>
    </source>
</evidence>
<evidence type="ECO:0000256" key="1">
    <source>
        <dbReference type="ARBA" id="ARBA00004141"/>
    </source>
</evidence>
<comment type="caution">
    <text evidence="6">Lacks conserved residue(s) required for the propagation of feature annotation.</text>
</comment>
<evidence type="ECO:0000256" key="5">
    <source>
        <dbReference type="ARBA" id="ARBA00023136"/>
    </source>
</evidence>
<dbReference type="Proteomes" id="UP001201812">
    <property type="component" value="Unassembled WGS sequence"/>
</dbReference>
<sequence>MLIFIFSRIVTKMKYYRQGFYVLYCAVSLVDLYYVAITYILYRNAIFGLFVDAYRGWDLGAKWVYESTDYCAWFQACAHTAIALNRFTVFNSNQSHDRIWNGKWMVLIVIALFMSPFFGMSVSWGAPAMYSFTADGAIAVTYYDKNVNQMTKVAGFCYYFPLTIICFTLNICSLVRYRRFMRENLLQSGHVNQDLRLLAQPCAMITLSFMVAARRKNVLLVCPTYKQRLRVHSIITSSKIQALANVVMKIRPYSSDKMM</sequence>
<evidence type="ECO:0000313" key="7">
    <source>
        <dbReference type="EMBL" id="KAI1703066.1"/>
    </source>
</evidence>
<feature type="transmembrane region" description="Helical" evidence="6">
    <location>
        <begin position="21"/>
        <end position="42"/>
    </location>
</feature>
<evidence type="ECO:0000256" key="2">
    <source>
        <dbReference type="ARBA" id="ARBA00005692"/>
    </source>
</evidence>
<gene>
    <name evidence="7" type="ORF">DdX_15125</name>
</gene>
<evidence type="ECO:0000256" key="3">
    <source>
        <dbReference type="ARBA" id="ARBA00022692"/>
    </source>
</evidence>
<dbReference type="GO" id="GO:0016020">
    <property type="term" value="C:membrane"/>
    <property type="evidence" value="ECO:0007669"/>
    <property type="project" value="UniProtKB-SubCell"/>
</dbReference>
<dbReference type="GO" id="GO:0007606">
    <property type="term" value="P:sensory perception of chemical stimulus"/>
    <property type="evidence" value="ECO:0007669"/>
    <property type="project" value="UniProtKB-UniRule"/>
</dbReference>
<feature type="transmembrane region" description="Helical" evidence="6">
    <location>
        <begin position="104"/>
        <end position="126"/>
    </location>
</feature>
<keyword evidence="8" id="KW-1185">Reference proteome</keyword>
<protein>
    <recommendedName>
        <fullName evidence="6">Serpentine receptor class gamma</fullName>
    </recommendedName>
</protein>
<comment type="caution">
    <text evidence="7">The sequence shown here is derived from an EMBL/GenBank/DDBJ whole genome shotgun (WGS) entry which is preliminary data.</text>
</comment>
<dbReference type="Pfam" id="PF02118">
    <property type="entry name" value="Srg"/>
    <property type="match status" value="1"/>
</dbReference>